<reference evidence="16 17" key="1">
    <citation type="submission" date="2016-02" db="EMBL/GenBank/DDBJ databases">
        <title>Comparison of Clostridium stercorarium subspecies using comparative genomics and transcriptomics.</title>
        <authorList>
            <person name="Schellenberg J."/>
            <person name="Thallinger G."/>
            <person name="Levin D.B."/>
            <person name="Zhang X."/>
            <person name="Alvare G."/>
            <person name="Fristensky B."/>
            <person name="Sparling R."/>
        </authorList>
    </citation>
    <scope>NUCLEOTIDE SEQUENCE [LARGE SCALE GENOMIC DNA]</scope>
    <source>
        <strain evidence="16 17">DSM 9219</strain>
    </source>
</reference>
<evidence type="ECO:0000313" key="16">
    <source>
        <dbReference type="EMBL" id="ANX02322.1"/>
    </source>
</evidence>
<organism evidence="16 17">
    <name type="scientific">Thermoclostridium stercorarium subsp. leptospartum DSM 9219</name>
    <dbReference type="NCBI Taxonomy" id="1346611"/>
    <lineage>
        <taxon>Bacteria</taxon>
        <taxon>Bacillati</taxon>
        <taxon>Bacillota</taxon>
        <taxon>Clostridia</taxon>
        <taxon>Eubacteriales</taxon>
        <taxon>Oscillospiraceae</taxon>
        <taxon>Thermoclostridium</taxon>
    </lineage>
</organism>
<evidence type="ECO:0000256" key="8">
    <source>
        <dbReference type="ARBA" id="ARBA00023235"/>
    </source>
</evidence>
<comment type="subcellular location">
    <subcellularLocation>
        <location evidence="12">Cytoplasm</location>
    </subcellularLocation>
    <text evidence="12">About half TF is bound to the ribosome near the polypeptide exit tunnel while the other half is free in the cytoplasm.</text>
</comment>
<evidence type="ECO:0000256" key="5">
    <source>
        <dbReference type="ARBA" id="ARBA00022618"/>
    </source>
</evidence>
<dbReference type="AlphaFoldDB" id="A0A1B1YNL2"/>
<dbReference type="Pfam" id="PF05698">
    <property type="entry name" value="Trigger_C"/>
    <property type="match status" value="1"/>
</dbReference>
<keyword evidence="8 12" id="KW-0413">Isomerase</keyword>
<evidence type="ECO:0000256" key="3">
    <source>
        <dbReference type="ARBA" id="ARBA00013194"/>
    </source>
</evidence>
<dbReference type="RefSeq" id="WP_034836018.1">
    <property type="nucleotide sequence ID" value="NZ_CP014673.1"/>
</dbReference>
<dbReference type="PROSITE" id="PS50059">
    <property type="entry name" value="FKBP_PPIASE"/>
    <property type="match status" value="1"/>
</dbReference>
<comment type="catalytic activity">
    <reaction evidence="1 12 13">
        <text>[protein]-peptidylproline (omega=180) = [protein]-peptidylproline (omega=0)</text>
        <dbReference type="Rhea" id="RHEA:16237"/>
        <dbReference type="Rhea" id="RHEA-COMP:10747"/>
        <dbReference type="Rhea" id="RHEA-COMP:10748"/>
        <dbReference type="ChEBI" id="CHEBI:83833"/>
        <dbReference type="ChEBI" id="CHEBI:83834"/>
        <dbReference type="EC" id="5.2.1.8"/>
    </reaction>
</comment>
<keyword evidence="7 12" id="KW-0143">Chaperone</keyword>
<comment type="domain">
    <text evidence="12">Consists of 3 domains; the N-terminus binds the ribosome, the middle domain has PPIase activity, while the C-terminus has intrinsic chaperone activity on its own.</text>
</comment>
<dbReference type="InterPro" id="IPR001179">
    <property type="entry name" value="PPIase_FKBP_dom"/>
</dbReference>
<evidence type="ECO:0000256" key="14">
    <source>
        <dbReference type="RuleBase" id="RU003914"/>
    </source>
</evidence>
<accession>A0A1B1YNL2</accession>
<evidence type="ECO:0000256" key="11">
    <source>
        <dbReference type="ARBA" id="ARBA00029986"/>
    </source>
</evidence>
<dbReference type="PANTHER" id="PTHR30560">
    <property type="entry name" value="TRIGGER FACTOR CHAPERONE AND PEPTIDYL-PROLYL CIS/TRANS ISOMERASE"/>
    <property type="match status" value="1"/>
</dbReference>
<evidence type="ECO:0000256" key="13">
    <source>
        <dbReference type="PROSITE-ProRule" id="PRU00277"/>
    </source>
</evidence>
<dbReference type="GO" id="GO:0015031">
    <property type="term" value="P:protein transport"/>
    <property type="evidence" value="ECO:0007669"/>
    <property type="project" value="UniProtKB-UniRule"/>
</dbReference>
<dbReference type="Gene3D" id="1.10.3120.10">
    <property type="entry name" value="Trigger factor, C-terminal domain"/>
    <property type="match status" value="1"/>
</dbReference>
<dbReference type="EMBL" id="CP014673">
    <property type="protein sequence ID" value="ANX02322.1"/>
    <property type="molecule type" value="Genomic_DNA"/>
</dbReference>
<gene>
    <name evidence="12 16" type="primary">tig</name>
    <name evidence="16" type="ORF">CSTERLE_12440</name>
</gene>
<dbReference type="InterPro" id="IPR008880">
    <property type="entry name" value="Trigger_fac_C"/>
</dbReference>
<proteinExistence type="inferred from homology"/>
<sequence>MKSKVETVEKNVVKLTIEEDAERFNESLKKAYQKTKGRFTVPGFRRGKAPMSLIEKYYGENVFFEEALNIICPEAYEAAIKEHGIIPVDTPELDIEQIGKDKNLIFTAKVTVKPEVKLGQYKGLDVEKEQVNITDEDVQKELEKIRDRNARLVTVEDRPVQQNDIVNIDFEGFIDGKPFDGGSAKGYTLVIGSNTFIPGFEEQLVGAALNQEVEVNVTFPEDYHNESLKGKQAVFKVRINEIKYKELPNLDDEFAQDISEFNTLEEYKADLRKKLEKRAQQEAERKYENELVKKAVENAEVDIPEVMVERQINNILQRMDVALAYQGLNLKTYMEIMGIDEKKMRDDYRERALEEVKTELVLEKIAQTENIQATDEEVEKEIAEMAERYKQNPEDFKKHLQNDDIEYIKETIVRRKTIELLKQ</sequence>
<keyword evidence="6 12" id="KW-0697">Rotamase</keyword>
<dbReference type="Pfam" id="PF05697">
    <property type="entry name" value="Trigger_N"/>
    <property type="match status" value="1"/>
</dbReference>
<dbReference type="InterPro" id="IPR005215">
    <property type="entry name" value="Trig_fac"/>
</dbReference>
<dbReference type="Pfam" id="PF00254">
    <property type="entry name" value="FKBP_C"/>
    <property type="match status" value="1"/>
</dbReference>
<evidence type="ECO:0000256" key="10">
    <source>
        <dbReference type="ARBA" id="ARBA00024849"/>
    </source>
</evidence>
<dbReference type="SUPFAM" id="SSF102735">
    <property type="entry name" value="Trigger factor ribosome-binding domain"/>
    <property type="match status" value="1"/>
</dbReference>
<comment type="function">
    <text evidence="10 12">Involved in protein export. Acts as a chaperone by maintaining the newly synthesized protein in an open conformation. Functions as a peptidyl-prolyl cis-trans isomerase.</text>
</comment>
<evidence type="ECO:0000259" key="15">
    <source>
        <dbReference type="PROSITE" id="PS50059"/>
    </source>
</evidence>
<evidence type="ECO:0000256" key="1">
    <source>
        <dbReference type="ARBA" id="ARBA00000971"/>
    </source>
</evidence>
<evidence type="ECO:0000256" key="9">
    <source>
        <dbReference type="ARBA" id="ARBA00023306"/>
    </source>
</evidence>
<evidence type="ECO:0000256" key="2">
    <source>
        <dbReference type="ARBA" id="ARBA00005464"/>
    </source>
</evidence>
<keyword evidence="12" id="KW-0963">Cytoplasm</keyword>
<dbReference type="PIRSF" id="PIRSF003095">
    <property type="entry name" value="Trigger_factor"/>
    <property type="match status" value="1"/>
</dbReference>
<dbReference type="HAMAP" id="MF_00303">
    <property type="entry name" value="Trigger_factor_Tig"/>
    <property type="match status" value="1"/>
</dbReference>
<keyword evidence="9 12" id="KW-0131">Cell cycle</keyword>
<evidence type="ECO:0000313" key="17">
    <source>
        <dbReference type="Proteomes" id="UP000092931"/>
    </source>
</evidence>
<dbReference type="InterPro" id="IPR027304">
    <property type="entry name" value="Trigger_fact/SurA_dom_sf"/>
</dbReference>
<dbReference type="GO" id="GO:0051083">
    <property type="term" value="P:'de novo' cotranslational protein folding"/>
    <property type="evidence" value="ECO:0007669"/>
    <property type="project" value="TreeGrafter"/>
</dbReference>
<dbReference type="GO" id="GO:0005737">
    <property type="term" value="C:cytoplasm"/>
    <property type="evidence" value="ECO:0007669"/>
    <property type="project" value="UniProtKB-SubCell"/>
</dbReference>
<dbReference type="GO" id="GO:0043022">
    <property type="term" value="F:ribosome binding"/>
    <property type="evidence" value="ECO:0007669"/>
    <property type="project" value="TreeGrafter"/>
</dbReference>
<comment type="similarity">
    <text evidence="2 12 14">Belongs to the FKBP-type PPIase family. Tig subfamily.</text>
</comment>
<dbReference type="InterPro" id="IPR008881">
    <property type="entry name" value="Trigger_fac_ribosome-bd_bac"/>
</dbReference>
<dbReference type="Proteomes" id="UP000092931">
    <property type="component" value="Chromosome"/>
</dbReference>
<name>A0A1B1YNL2_THEST</name>
<dbReference type="Gene3D" id="3.30.70.1050">
    <property type="entry name" value="Trigger factor ribosome-binding domain"/>
    <property type="match status" value="1"/>
</dbReference>
<evidence type="ECO:0000256" key="7">
    <source>
        <dbReference type="ARBA" id="ARBA00023186"/>
    </source>
</evidence>
<dbReference type="GO" id="GO:0003755">
    <property type="term" value="F:peptidyl-prolyl cis-trans isomerase activity"/>
    <property type="evidence" value="ECO:0007669"/>
    <property type="project" value="UniProtKB-UniRule"/>
</dbReference>
<dbReference type="PANTHER" id="PTHR30560:SF3">
    <property type="entry name" value="TRIGGER FACTOR-LIKE PROTEIN TIG, CHLOROPLASTIC"/>
    <property type="match status" value="1"/>
</dbReference>
<protein>
    <recommendedName>
        <fullName evidence="4 12">Trigger factor</fullName>
        <shortName evidence="12">TF</shortName>
        <ecNumber evidence="3 12">5.2.1.8</ecNumber>
    </recommendedName>
    <alternativeName>
        <fullName evidence="11 12">PPIase</fullName>
    </alternativeName>
</protein>
<dbReference type="EC" id="5.2.1.8" evidence="3 12"/>
<dbReference type="InterPro" id="IPR036611">
    <property type="entry name" value="Trigger_fac_ribosome-bd_sf"/>
</dbReference>
<dbReference type="InterPro" id="IPR037041">
    <property type="entry name" value="Trigger_fac_C_sf"/>
</dbReference>
<evidence type="ECO:0000256" key="12">
    <source>
        <dbReference type="HAMAP-Rule" id="MF_00303"/>
    </source>
</evidence>
<evidence type="ECO:0000256" key="4">
    <source>
        <dbReference type="ARBA" id="ARBA00016902"/>
    </source>
</evidence>
<dbReference type="Gene3D" id="3.10.50.40">
    <property type="match status" value="1"/>
</dbReference>
<dbReference type="InterPro" id="IPR046357">
    <property type="entry name" value="PPIase_dom_sf"/>
</dbReference>
<dbReference type="SUPFAM" id="SSF54534">
    <property type="entry name" value="FKBP-like"/>
    <property type="match status" value="1"/>
</dbReference>
<dbReference type="GO" id="GO:0044183">
    <property type="term" value="F:protein folding chaperone"/>
    <property type="evidence" value="ECO:0007669"/>
    <property type="project" value="TreeGrafter"/>
</dbReference>
<keyword evidence="5 12" id="KW-0132">Cell division</keyword>
<feature type="domain" description="PPIase FKBP-type" evidence="15">
    <location>
        <begin position="163"/>
        <end position="248"/>
    </location>
</feature>
<dbReference type="SUPFAM" id="SSF109998">
    <property type="entry name" value="Triger factor/SurA peptide-binding domain-like"/>
    <property type="match status" value="1"/>
</dbReference>
<evidence type="ECO:0000256" key="6">
    <source>
        <dbReference type="ARBA" id="ARBA00023110"/>
    </source>
</evidence>
<dbReference type="GO" id="GO:0051301">
    <property type="term" value="P:cell division"/>
    <property type="evidence" value="ECO:0007669"/>
    <property type="project" value="UniProtKB-KW"/>
</dbReference>
<dbReference type="GO" id="GO:0043335">
    <property type="term" value="P:protein unfolding"/>
    <property type="evidence" value="ECO:0007669"/>
    <property type="project" value="TreeGrafter"/>
</dbReference>
<dbReference type="NCBIfam" id="TIGR00115">
    <property type="entry name" value="tig"/>
    <property type="match status" value="1"/>
</dbReference>
<dbReference type="FunFam" id="3.10.50.40:FF:000001">
    <property type="entry name" value="Trigger factor"/>
    <property type="match status" value="1"/>
</dbReference>